<evidence type="ECO:0000313" key="3">
    <source>
        <dbReference type="EMBL" id="KAE9400153.1"/>
    </source>
</evidence>
<sequence>MSNPTPLVIPAVPIIVPMPVPGATDAPKFNGRDIDRFLKRVLFHGRKANINDEDQLVDYLLKYCDRTRYEDLCYDPAFQAGKANRTWALATDRLRLLYLALNEPEEEITELSMKQTFLTGLPKHLATFVMEKVPEANRKRKNPPTIEEVMTILYDRLGKEALDWNPYEYAKRRSTKGSKVHFDDKDSESDDDTKTDTKPAVTPKSTNTGKKVTPANKPTISEHDKYEALVRKMNEMSIALANANRRPPSPRYDAEGRRCFICGQVHQYPLSPGILVQDQNGHYTLPNGMELPRWDGVTPGGLAEMLRAERLDEYEYDEEAAYYENVYNTDAATRSNRNNDNRYDPADQTGRHNRRPDNLGPARQVLPPSSNTQNKQPQHPQQSRQPPPKIISHRTDDHDPMEGVERAPQKPSQPPPSQHQQRMPAPPNPSTSKIPPPPNPINRKDGWKDSLPSKNSDNYQSSKPPNQQQQTLPSGTHYHYTSDIQERTDPSKIMNQLLQTKVEITMGELIGVSQPLQKLVSDMARTKRAYTNGKEGKASSAVAEVYDTMQMSSIAENLEVEVSDQREFDNFLVRYSNSVTQMPDKRYFAMTTGIMEIKLGGVSFRAMIDSGSELNVVSFFVPEHARLVLDTSGMKWSLKGIHGDAEPLRGVILDAPIQLGSHDFPHHLFVSSHKVSNNFDIILGQPFLQWPRQAFPVERRQQTQDPARFH</sequence>
<evidence type="ECO:0000313" key="4">
    <source>
        <dbReference type="Proteomes" id="UP000799118"/>
    </source>
</evidence>
<feature type="compositionally biased region" description="Polar residues" evidence="1">
    <location>
        <begin position="452"/>
        <end position="474"/>
    </location>
</feature>
<dbReference type="SUPFAM" id="SSF50630">
    <property type="entry name" value="Acid proteases"/>
    <property type="match status" value="1"/>
</dbReference>
<dbReference type="AlphaFoldDB" id="A0A6A4HQ97"/>
<evidence type="ECO:0000259" key="2">
    <source>
        <dbReference type="Pfam" id="PF13352"/>
    </source>
</evidence>
<keyword evidence="4" id="KW-1185">Reference proteome</keyword>
<protein>
    <recommendedName>
        <fullName evidence="2">DUF4100 domain-containing protein</fullName>
    </recommendedName>
</protein>
<dbReference type="EMBL" id="ML769460">
    <property type="protein sequence ID" value="KAE9400153.1"/>
    <property type="molecule type" value="Genomic_DNA"/>
</dbReference>
<dbReference type="OrthoDB" id="5535068at2759"/>
<feature type="domain" description="DUF4100" evidence="2">
    <location>
        <begin position="397"/>
        <end position="532"/>
    </location>
</feature>
<dbReference type="InterPro" id="IPR021109">
    <property type="entry name" value="Peptidase_aspartic_dom_sf"/>
</dbReference>
<feature type="region of interest" description="Disordered" evidence="1">
    <location>
        <begin position="331"/>
        <end position="476"/>
    </location>
</feature>
<dbReference type="Proteomes" id="UP000799118">
    <property type="component" value="Unassembled WGS sequence"/>
</dbReference>
<feature type="compositionally biased region" description="Pro residues" evidence="1">
    <location>
        <begin position="424"/>
        <end position="440"/>
    </location>
</feature>
<dbReference type="Gene3D" id="2.40.70.10">
    <property type="entry name" value="Acid Proteases"/>
    <property type="match status" value="1"/>
</dbReference>
<evidence type="ECO:0000256" key="1">
    <source>
        <dbReference type="SAM" id="MobiDB-lite"/>
    </source>
</evidence>
<dbReference type="InterPro" id="IPR025165">
    <property type="entry name" value="DUF4100"/>
</dbReference>
<dbReference type="Pfam" id="PF13352">
    <property type="entry name" value="DUF4100"/>
    <property type="match status" value="1"/>
</dbReference>
<feature type="compositionally biased region" description="Basic and acidic residues" evidence="1">
    <location>
        <begin position="393"/>
        <end position="408"/>
    </location>
</feature>
<dbReference type="CDD" id="cd00303">
    <property type="entry name" value="retropepsin_like"/>
    <property type="match status" value="1"/>
</dbReference>
<feature type="region of interest" description="Disordered" evidence="1">
    <location>
        <begin position="175"/>
        <end position="222"/>
    </location>
</feature>
<gene>
    <name evidence="3" type="ORF">BT96DRAFT_938916</name>
</gene>
<accession>A0A6A4HQ97</accession>
<reference evidence="3" key="1">
    <citation type="journal article" date="2019" name="Environ. Microbiol.">
        <title>Fungal ecological strategies reflected in gene transcription - a case study of two litter decomposers.</title>
        <authorList>
            <person name="Barbi F."/>
            <person name="Kohler A."/>
            <person name="Barry K."/>
            <person name="Baskaran P."/>
            <person name="Daum C."/>
            <person name="Fauchery L."/>
            <person name="Ihrmark K."/>
            <person name="Kuo A."/>
            <person name="LaButti K."/>
            <person name="Lipzen A."/>
            <person name="Morin E."/>
            <person name="Grigoriev I.V."/>
            <person name="Henrissat B."/>
            <person name="Lindahl B."/>
            <person name="Martin F."/>
        </authorList>
    </citation>
    <scope>NUCLEOTIDE SEQUENCE</scope>
    <source>
        <strain evidence="3">JB14</strain>
    </source>
</reference>
<organism evidence="3 4">
    <name type="scientific">Gymnopus androsaceus JB14</name>
    <dbReference type="NCBI Taxonomy" id="1447944"/>
    <lineage>
        <taxon>Eukaryota</taxon>
        <taxon>Fungi</taxon>
        <taxon>Dikarya</taxon>
        <taxon>Basidiomycota</taxon>
        <taxon>Agaricomycotina</taxon>
        <taxon>Agaricomycetes</taxon>
        <taxon>Agaricomycetidae</taxon>
        <taxon>Agaricales</taxon>
        <taxon>Marasmiineae</taxon>
        <taxon>Omphalotaceae</taxon>
        <taxon>Gymnopus</taxon>
    </lineage>
</organism>
<name>A0A6A4HQ97_9AGAR</name>
<proteinExistence type="predicted"/>